<accession>B3RLP2</accession>
<dbReference type="EMBL" id="DS985241">
    <property type="protein sequence ID" value="EDV29561.1"/>
    <property type="molecule type" value="Genomic_DNA"/>
</dbReference>
<dbReference type="STRING" id="10228.B3RLP2"/>
<keyword evidence="1" id="KW-1133">Transmembrane helix</keyword>
<name>B3RLP2_TRIAD</name>
<feature type="transmembrane region" description="Helical" evidence="1">
    <location>
        <begin position="35"/>
        <end position="59"/>
    </location>
</feature>
<feature type="non-terminal residue" evidence="2">
    <location>
        <position position="1"/>
    </location>
</feature>
<evidence type="ECO:0000313" key="3">
    <source>
        <dbReference type="Proteomes" id="UP000009022"/>
    </source>
</evidence>
<organism evidence="2 3">
    <name type="scientific">Trichoplax adhaerens</name>
    <name type="common">Trichoplax reptans</name>
    <dbReference type="NCBI Taxonomy" id="10228"/>
    <lineage>
        <taxon>Eukaryota</taxon>
        <taxon>Metazoa</taxon>
        <taxon>Placozoa</taxon>
        <taxon>Uniplacotomia</taxon>
        <taxon>Trichoplacea</taxon>
        <taxon>Trichoplacidae</taxon>
        <taxon>Trichoplax</taxon>
    </lineage>
</organism>
<dbReference type="RefSeq" id="XP_002108763.1">
    <property type="nucleotide sequence ID" value="XM_002108727.1"/>
</dbReference>
<protein>
    <submittedName>
        <fullName evidence="2">Uncharacterized protein</fullName>
    </submittedName>
</protein>
<dbReference type="OrthoDB" id="10256463at2759"/>
<feature type="non-terminal residue" evidence="2">
    <location>
        <position position="88"/>
    </location>
</feature>
<dbReference type="InParanoid" id="B3RLP2"/>
<gene>
    <name evidence="2" type="ORF">TRIADDRAFT_8856</name>
</gene>
<sequence length="88" mass="9720">IYSELYGPLMLVFTLVAVLLFGMKSSETIVREGTLFGTAFGISFSYWFGASIFYYAIAFLCSTKISFIEMLSLTGYALFGTCLCLLST</sequence>
<dbReference type="HOGENOM" id="CLU_2475397_0_0_1"/>
<proteinExistence type="predicted"/>
<keyword evidence="1" id="KW-0812">Transmembrane</keyword>
<keyword evidence="3" id="KW-1185">Reference proteome</keyword>
<dbReference type="Proteomes" id="UP000009022">
    <property type="component" value="Unassembled WGS sequence"/>
</dbReference>
<evidence type="ECO:0000256" key="1">
    <source>
        <dbReference type="SAM" id="Phobius"/>
    </source>
</evidence>
<feature type="transmembrane region" description="Helical" evidence="1">
    <location>
        <begin position="65"/>
        <end position="86"/>
    </location>
</feature>
<dbReference type="KEGG" id="tad:TRIADDRAFT_8856"/>
<feature type="transmembrane region" description="Helical" evidence="1">
    <location>
        <begin position="6"/>
        <end position="23"/>
    </location>
</feature>
<dbReference type="PhylomeDB" id="B3RLP2"/>
<dbReference type="GeneID" id="6749236"/>
<dbReference type="AlphaFoldDB" id="B3RLP2"/>
<reference evidence="2 3" key="1">
    <citation type="journal article" date="2008" name="Nature">
        <title>The Trichoplax genome and the nature of placozoans.</title>
        <authorList>
            <person name="Srivastava M."/>
            <person name="Begovic E."/>
            <person name="Chapman J."/>
            <person name="Putnam N.H."/>
            <person name="Hellsten U."/>
            <person name="Kawashima T."/>
            <person name="Kuo A."/>
            <person name="Mitros T."/>
            <person name="Salamov A."/>
            <person name="Carpenter M.L."/>
            <person name="Signorovitch A.Y."/>
            <person name="Moreno M.A."/>
            <person name="Kamm K."/>
            <person name="Grimwood J."/>
            <person name="Schmutz J."/>
            <person name="Shapiro H."/>
            <person name="Grigoriev I.V."/>
            <person name="Buss L.W."/>
            <person name="Schierwater B."/>
            <person name="Dellaporta S.L."/>
            <person name="Rokhsar D.S."/>
        </authorList>
    </citation>
    <scope>NUCLEOTIDE SEQUENCE [LARGE SCALE GENOMIC DNA]</scope>
    <source>
        <strain evidence="2 3">Grell-BS-1999</strain>
    </source>
</reference>
<keyword evidence="1" id="KW-0472">Membrane</keyword>
<dbReference type="CTD" id="6749236"/>
<evidence type="ECO:0000313" key="2">
    <source>
        <dbReference type="EMBL" id="EDV29561.1"/>
    </source>
</evidence>
<dbReference type="eggNOG" id="KOG3114">
    <property type="taxonomic scope" value="Eukaryota"/>
</dbReference>